<name>A0AAE0TFF1_9BIVA</name>
<dbReference type="GO" id="GO:0016538">
    <property type="term" value="F:cyclin-dependent protein serine/threonine kinase regulator activity"/>
    <property type="evidence" value="ECO:0007669"/>
    <property type="project" value="InterPro"/>
</dbReference>
<reference evidence="10" key="3">
    <citation type="submission" date="2023-05" db="EMBL/GenBank/DDBJ databases">
        <authorList>
            <person name="Smith C.H."/>
        </authorList>
    </citation>
    <scope>NUCLEOTIDE SEQUENCE</scope>
    <source>
        <strain evidence="10">CHS0354</strain>
        <tissue evidence="10">Mantle</tissue>
    </source>
</reference>
<evidence type="ECO:0000313" key="10">
    <source>
        <dbReference type="EMBL" id="KAK3609381.1"/>
    </source>
</evidence>
<dbReference type="InterPro" id="IPR036915">
    <property type="entry name" value="Cyclin-like_sf"/>
</dbReference>
<dbReference type="PANTHER" id="PTHR10026">
    <property type="entry name" value="CYCLIN"/>
    <property type="match status" value="1"/>
</dbReference>
<evidence type="ECO:0000259" key="9">
    <source>
        <dbReference type="SMART" id="SM00385"/>
    </source>
</evidence>
<evidence type="ECO:0000256" key="1">
    <source>
        <dbReference type="ARBA" id="ARBA00008638"/>
    </source>
</evidence>
<proteinExistence type="inferred from homology"/>
<comment type="similarity">
    <text evidence="1">Belongs to the cyclin family. Cyclin C subfamily.</text>
</comment>
<evidence type="ECO:0000256" key="7">
    <source>
        <dbReference type="RuleBase" id="RU000383"/>
    </source>
</evidence>
<feature type="compositionally biased region" description="Basic and acidic residues" evidence="8">
    <location>
        <begin position="331"/>
        <end position="346"/>
    </location>
</feature>
<dbReference type="FunFam" id="1.10.472.10:FF:000029">
    <property type="entry name" value="Cyclin h"/>
    <property type="match status" value="1"/>
</dbReference>
<dbReference type="InterPro" id="IPR006671">
    <property type="entry name" value="Cyclin_N"/>
</dbReference>
<dbReference type="CDD" id="cd20525">
    <property type="entry name" value="CYCLIN_CCNH_rpt2"/>
    <property type="match status" value="1"/>
</dbReference>
<dbReference type="CDD" id="cd20524">
    <property type="entry name" value="CYCLIN_CCNH_rpt1"/>
    <property type="match status" value="1"/>
</dbReference>
<dbReference type="AlphaFoldDB" id="A0AAE0TFF1"/>
<dbReference type="Pfam" id="PF16899">
    <property type="entry name" value="Cyclin_C_2"/>
    <property type="match status" value="1"/>
</dbReference>
<comment type="caution">
    <text evidence="10">The sequence shown here is derived from an EMBL/GenBank/DDBJ whole genome shotgun (WGS) entry which is preliminary data.</text>
</comment>
<dbReference type="InterPro" id="IPR027081">
    <property type="entry name" value="CyclinH/Ccl1"/>
</dbReference>
<organism evidence="10 11">
    <name type="scientific">Potamilus streckersoni</name>
    <dbReference type="NCBI Taxonomy" id="2493646"/>
    <lineage>
        <taxon>Eukaryota</taxon>
        <taxon>Metazoa</taxon>
        <taxon>Spiralia</taxon>
        <taxon>Lophotrochozoa</taxon>
        <taxon>Mollusca</taxon>
        <taxon>Bivalvia</taxon>
        <taxon>Autobranchia</taxon>
        <taxon>Heteroconchia</taxon>
        <taxon>Palaeoheterodonta</taxon>
        <taxon>Unionida</taxon>
        <taxon>Unionoidea</taxon>
        <taxon>Unionidae</taxon>
        <taxon>Ambleminae</taxon>
        <taxon>Lampsilini</taxon>
        <taxon>Potamilus</taxon>
    </lineage>
</organism>
<dbReference type="GO" id="GO:0006357">
    <property type="term" value="P:regulation of transcription by RNA polymerase II"/>
    <property type="evidence" value="ECO:0007669"/>
    <property type="project" value="InterPro"/>
</dbReference>
<dbReference type="Gene3D" id="1.10.472.10">
    <property type="entry name" value="Cyclin-like"/>
    <property type="match status" value="2"/>
</dbReference>
<evidence type="ECO:0000313" key="11">
    <source>
        <dbReference type="Proteomes" id="UP001195483"/>
    </source>
</evidence>
<dbReference type="InterPro" id="IPR013763">
    <property type="entry name" value="Cyclin-like_dom"/>
</dbReference>
<accession>A0AAE0TFF1</accession>
<feature type="domain" description="Cyclin-like" evidence="9">
    <location>
        <begin position="83"/>
        <end position="170"/>
    </location>
</feature>
<dbReference type="SMART" id="SM00385">
    <property type="entry name" value="CYCLIN"/>
    <property type="match status" value="1"/>
</dbReference>
<dbReference type="GO" id="GO:0006351">
    <property type="term" value="P:DNA-templated transcription"/>
    <property type="evidence" value="ECO:0007669"/>
    <property type="project" value="InterPro"/>
</dbReference>
<gene>
    <name evidence="10" type="ORF">CHS0354_036622</name>
</gene>
<keyword evidence="3 7" id="KW-0195">Cyclin</keyword>
<evidence type="ECO:0000256" key="8">
    <source>
        <dbReference type="SAM" id="MobiDB-lite"/>
    </source>
</evidence>
<evidence type="ECO:0000256" key="4">
    <source>
        <dbReference type="ARBA" id="ARBA00023306"/>
    </source>
</evidence>
<dbReference type="SUPFAM" id="SSF47954">
    <property type="entry name" value="Cyclin-like"/>
    <property type="match status" value="2"/>
</dbReference>
<dbReference type="NCBIfam" id="TIGR00569">
    <property type="entry name" value="ccl1"/>
    <property type="match status" value="1"/>
</dbReference>
<sequence length="346" mass="40434">MSLFLHLYVITPPTLSGIITSMFSTSSQLKYWTFNGETELAELRKEANQRFIQEHESSISIEKQAKYFLTPGEEKLLIRHFEFILREFCVRFLPPMPKYVLGTALTYFKRFYVHNSVMDYHPRDIMLTSVYLASKVEEFNVNISQFVGNLKGDRDKFASIILGFELLLMDKLHYHLTVHNPFRPLEGFFIDLKTKFKGVEDVEKLRKGAEEFLDKSLATDACLLFSPSQLALAAVLSSGTKESMNLESYVTGVLLKGANEDEMRKTVYQIKRIRYIVKNQEPLQRDQIGHIQKKLEQCRNQENNPESEIYKRKLDEMFEEEEELQSKKRARMEEAQKKEEQLLLGK</sequence>
<dbReference type="InterPro" id="IPR043198">
    <property type="entry name" value="Cyclin/Ssn8"/>
</dbReference>
<dbReference type="Pfam" id="PF00134">
    <property type="entry name" value="Cyclin_N"/>
    <property type="match status" value="1"/>
</dbReference>
<feature type="region of interest" description="Disordered" evidence="8">
    <location>
        <begin position="324"/>
        <end position="346"/>
    </location>
</feature>
<dbReference type="GO" id="GO:0070985">
    <property type="term" value="C:transcription factor TFIIK complex"/>
    <property type="evidence" value="ECO:0007669"/>
    <property type="project" value="InterPro"/>
</dbReference>
<dbReference type="EMBL" id="JAEAOA010002143">
    <property type="protein sequence ID" value="KAK3609381.1"/>
    <property type="molecule type" value="Genomic_DNA"/>
</dbReference>
<evidence type="ECO:0000256" key="5">
    <source>
        <dbReference type="ARBA" id="ARBA00025343"/>
    </source>
</evidence>
<protein>
    <recommendedName>
        <fullName evidence="2">Cyclin-H</fullName>
    </recommendedName>
</protein>
<comment type="subunit">
    <text evidence="6">Associates primarily with CDK7 and MAT1 to form the CAK complex. CAK can further associate with the core-TFIIH to form the TFIIH basal transcription factor.</text>
</comment>
<comment type="function">
    <text evidence="5">Regulates CDK7, the catalytic subunit of the CDK-activating kinase (CAK) enzymatic complex. CAK activates the cyclin-associated kinases CDK1, CDK2, CDK4 and CDK6 by threonine phosphorylation. CAK complexed to the core-TFIIH basal transcription factor activates RNA polymerase II by serine phosphorylation of the repetitive C-terminal domain (CTD) of its large subunit (POLR2A), allowing its escape from the promoter and elongation of the transcripts. Involved in cell cycle control and in RNA transcription by RNA polymerase II. Its expression and activity are constant throughout the cell cycle.</text>
</comment>
<evidence type="ECO:0000256" key="2">
    <source>
        <dbReference type="ARBA" id="ARBA00019496"/>
    </source>
</evidence>
<dbReference type="InterPro" id="IPR031658">
    <property type="entry name" value="Cyclin_C_2"/>
</dbReference>
<reference evidence="10" key="1">
    <citation type="journal article" date="2021" name="Genome Biol. Evol.">
        <title>A High-Quality Reference Genome for a Parasitic Bivalve with Doubly Uniparental Inheritance (Bivalvia: Unionida).</title>
        <authorList>
            <person name="Smith C.H."/>
        </authorList>
    </citation>
    <scope>NUCLEOTIDE SEQUENCE</scope>
    <source>
        <strain evidence="10">CHS0354</strain>
    </source>
</reference>
<reference evidence="10" key="2">
    <citation type="journal article" date="2021" name="Genome Biol. Evol.">
        <title>Developing a high-quality reference genome for a parasitic bivalve with doubly uniparental inheritance (Bivalvia: Unionida).</title>
        <authorList>
            <person name="Smith C.H."/>
        </authorList>
    </citation>
    <scope>NUCLEOTIDE SEQUENCE</scope>
    <source>
        <strain evidence="10">CHS0354</strain>
        <tissue evidence="10">Mantle</tissue>
    </source>
</reference>
<dbReference type="Proteomes" id="UP001195483">
    <property type="component" value="Unassembled WGS sequence"/>
</dbReference>
<keyword evidence="11" id="KW-1185">Reference proteome</keyword>
<evidence type="ECO:0000256" key="6">
    <source>
        <dbReference type="ARBA" id="ARBA00026042"/>
    </source>
</evidence>
<evidence type="ECO:0000256" key="3">
    <source>
        <dbReference type="ARBA" id="ARBA00023127"/>
    </source>
</evidence>
<keyword evidence="4" id="KW-0131">Cell cycle</keyword>